<feature type="transmembrane region" description="Helical" evidence="1">
    <location>
        <begin position="456"/>
        <end position="478"/>
    </location>
</feature>
<feature type="transmembrane region" description="Helical" evidence="1">
    <location>
        <begin position="119"/>
        <end position="136"/>
    </location>
</feature>
<dbReference type="InterPro" id="IPR018580">
    <property type="entry name" value="Uncharacterised_YfhO"/>
</dbReference>
<organism evidence="2 3">
    <name type="scientific">Ramlibacter albus</name>
    <dbReference type="NCBI Taxonomy" id="2079448"/>
    <lineage>
        <taxon>Bacteria</taxon>
        <taxon>Pseudomonadati</taxon>
        <taxon>Pseudomonadota</taxon>
        <taxon>Betaproteobacteria</taxon>
        <taxon>Burkholderiales</taxon>
        <taxon>Comamonadaceae</taxon>
        <taxon>Ramlibacter</taxon>
    </lineage>
</organism>
<feature type="transmembrane region" description="Helical" evidence="1">
    <location>
        <begin position="430"/>
        <end position="449"/>
    </location>
</feature>
<feature type="transmembrane region" description="Helical" evidence="1">
    <location>
        <begin position="373"/>
        <end position="393"/>
    </location>
</feature>
<evidence type="ECO:0000256" key="1">
    <source>
        <dbReference type="SAM" id="Phobius"/>
    </source>
</evidence>
<dbReference type="Pfam" id="PF09586">
    <property type="entry name" value="YfhO"/>
    <property type="match status" value="2"/>
</dbReference>
<gene>
    <name evidence="2" type="ORF">H8R02_04220</name>
</gene>
<evidence type="ECO:0000313" key="2">
    <source>
        <dbReference type="EMBL" id="MBC5763641.1"/>
    </source>
</evidence>
<keyword evidence="1" id="KW-0472">Membrane</keyword>
<keyword evidence="3" id="KW-1185">Reference proteome</keyword>
<sequence length="820" mass="90042">MRREAVDLGLPDAAAGAPVQRTWLRWGPALLLALLALVALVVLFPFITGEYDFAFLDVATDTHQGRAGSMHLARLFATEGIPGWSFSIGLGAPTLFMFNDPFMLLSQLGGADHVAQLRLWVYLLKIALGGGFFYLLARSWAERRETAVIAALAYSFCGYVVVNGIWDSETNIFVFAPLVAWAIRRHLRTGDVVALPLALAATLCAGVFFLLVGVSLLVAFALCVAAAEQPRAMARRWLLGVLPLCALGFVLAAPFELPMVLQLFDSPRIGTASQLERFIDRGLAPSEGYQLLLQLGGLFHKDIFGVANYHWSWMQYLDSPGFYVGMLPLVVLPQLWRGTAADRRLLVVGLVGIAVYMLFPLVRLSAFGFAAPYYRGTLVWVTLGLLVLGVRALDRVLVHGVDRRMLLVGAGTLLVLLEVVAWLAPVQIEHAARMAFAIIAWGVVLATAATGRISRAALPAVLLALLAVELAATAWPSFNEKRMLVKPDERPFDDLSLPALAAIRADNPPPFYRVEKTFDSLAWVLNDALAQDYRGVKSYYYHGRSVVRFHENMDLLTGSKLVNHTNWLPSPGNRYMLHSALGVRYLISHIPLNWYGLQKVAAGRGWSVYRNEFALPLGVVHTRQVTEAQMQLFACLRRGVWLKDLVLANAVVLGEPMPRWGRLADLSMPAHDSDAGVPPEYGIVGIGGWTHVWAARSDLDDPSKYTESHYAEPARALQRTGLEVTHFANDHVAGTIRPEERGILVFSIPASRGWTLQVDGQPVPWFAANYGMLAAPVEAGTHRIELKYRVPGLVQGLWLAGAGLGVLLLLLLRARRRAAA</sequence>
<keyword evidence="1" id="KW-0812">Transmembrane</keyword>
<protein>
    <submittedName>
        <fullName evidence="2">YfhO family protein</fullName>
    </submittedName>
</protein>
<feature type="transmembrane region" description="Helical" evidence="1">
    <location>
        <begin position="148"/>
        <end position="166"/>
    </location>
</feature>
<comment type="caution">
    <text evidence="2">The sequence shown here is derived from an EMBL/GenBank/DDBJ whole genome shotgun (WGS) entry which is preliminary data.</text>
</comment>
<dbReference type="AlphaFoldDB" id="A0A923S0W3"/>
<feature type="transmembrane region" description="Helical" evidence="1">
    <location>
        <begin position="792"/>
        <end position="812"/>
    </location>
</feature>
<feature type="transmembrane region" description="Helical" evidence="1">
    <location>
        <begin position="26"/>
        <end position="47"/>
    </location>
</feature>
<feature type="transmembrane region" description="Helical" evidence="1">
    <location>
        <begin position="237"/>
        <end position="255"/>
    </location>
</feature>
<feature type="transmembrane region" description="Helical" evidence="1">
    <location>
        <begin position="197"/>
        <end position="225"/>
    </location>
</feature>
<proteinExistence type="predicted"/>
<feature type="transmembrane region" description="Helical" evidence="1">
    <location>
        <begin position="321"/>
        <end position="338"/>
    </location>
</feature>
<dbReference type="RefSeq" id="WP_187080079.1">
    <property type="nucleotide sequence ID" value="NZ_JACORU010000001.1"/>
</dbReference>
<reference evidence="2" key="1">
    <citation type="submission" date="2020-08" db="EMBL/GenBank/DDBJ databases">
        <title>Ramlibacter sp. GTP1 16S ribosomal RNA gene genome sequencing and assembly.</title>
        <authorList>
            <person name="Kang M."/>
        </authorList>
    </citation>
    <scope>NUCLEOTIDE SEQUENCE</scope>
    <source>
        <strain evidence="2">GTP1</strain>
    </source>
</reference>
<keyword evidence="1" id="KW-1133">Transmembrane helix</keyword>
<feature type="transmembrane region" description="Helical" evidence="1">
    <location>
        <begin position="405"/>
        <end position="424"/>
    </location>
</feature>
<dbReference type="Proteomes" id="UP000596827">
    <property type="component" value="Unassembled WGS sequence"/>
</dbReference>
<dbReference type="EMBL" id="JACORU010000001">
    <property type="protein sequence ID" value="MBC5763641.1"/>
    <property type="molecule type" value="Genomic_DNA"/>
</dbReference>
<feature type="transmembrane region" description="Helical" evidence="1">
    <location>
        <begin position="345"/>
        <end position="367"/>
    </location>
</feature>
<accession>A0A923S0W3</accession>
<dbReference type="PANTHER" id="PTHR38454:SF1">
    <property type="entry name" value="INTEGRAL MEMBRANE PROTEIN"/>
    <property type="match status" value="1"/>
</dbReference>
<name>A0A923S0W3_9BURK</name>
<evidence type="ECO:0000313" key="3">
    <source>
        <dbReference type="Proteomes" id="UP000596827"/>
    </source>
</evidence>
<dbReference type="PANTHER" id="PTHR38454">
    <property type="entry name" value="INTEGRAL MEMBRANE PROTEIN-RELATED"/>
    <property type="match status" value="1"/>
</dbReference>